<dbReference type="PANTHER" id="PTHR33270">
    <property type="entry name" value="BNAC05G50380D PROTEIN"/>
    <property type="match status" value="1"/>
</dbReference>
<name>A0A9Q0JXF4_9MAGN</name>
<dbReference type="PANTHER" id="PTHR33270:SF7">
    <property type="entry name" value="SNRNP25 UBIQUITIN-LIKE DOMAIN-CONTAINING PROTEIN"/>
    <property type="match status" value="1"/>
</dbReference>
<organism evidence="2 3">
    <name type="scientific">Protea cynaroides</name>
    <dbReference type="NCBI Taxonomy" id="273540"/>
    <lineage>
        <taxon>Eukaryota</taxon>
        <taxon>Viridiplantae</taxon>
        <taxon>Streptophyta</taxon>
        <taxon>Embryophyta</taxon>
        <taxon>Tracheophyta</taxon>
        <taxon>Spermatophyta</taxon>
        <taxon>Magnoliopsida</taxon>
        <taxon>Proteales</taxon>
        <taxon>Proteaceae</taxon>
        <taxon>Protea</taxon>
    </lineage>
</organism>
<dbReference type="Proteomes" id="UP001141806">
    <property type="component" value="Unassembled WGS sequence"/>
</dbReference>
<gene>
    <name evidence="2" type="ORF">NE237_030942</name>
</gene>
<accession>A0A9Q0JXF4</accession>
<evidence type="ECO:0000259" key="1">
    <source>
        <dbReference type="Pfam" id="PF23156"/>
    </source>
</evidence>
<keyword evidence="3" id="KW-1185">Reference proteome</keyword>
<dbReference type="Pfam" id="PF23156">
    <property type="entry name" value="DUF7054"/>
    <property type="match status" value="1"/>
</dbReference>
<comment type="caution">
    <text evidence="2">The sequence shown here is derived from an EMBL/GenBank/DDBJ whole genome shotgun (WGS) entry which is preliminary data.</text>
</comment>
<dbReference type="InterPro" id="IPR040358">
    <property type="entry name" value="At4g22758-like"/>
</dbReference>
<evidence type="ECO:0000313" key="2">
    <source>
        <dbReference type="EMBL" id="KAJ4954110.1"/>
    </source>
</evidence>
<sequence>MHRQENMPEILRRIRGPFETSDNNGHKLTKLLVNVTIEQSLGPFHVLMSPDNTAEDLIKSALDVHVKEKRRPLLTEKDPQYFQIHYSQFSLESLNPKEKLINLGSRSFFLCSKRTNPINSSCSDQANKRAANRSMFPWTGLMDFLL</sequence>
<proteinExistence type="predicted"/>
<evidence type="ECO:0000313" key="3">
    <source>
        <dbReference type="Proteomes" id="UP001141806"/>
    </source>
</evidence>
<dbReference type="InterPro" id="IPR055482">
    <property type="entry name" value="DUF7054"/>
</dbReference>
<feature type="domain" description="DUF7054" evidence="1">
    <location>
        <begin position="27"/>
        <end position="111"/>
    </location>
</feature>
<dbReference type="AlphaFoldDB" id="A0A9Q0JXF4"/>
<reference evidence="2" key="1">
    <citation type="journal article" date="2023" name="Plant J.">
        <title>The genome of the king protea, Protea cynaroides.</title>
        <authorList>
            <person name="Chang J."/>
            <person name="Duong T.A."/>
            <person name="Schoeman C."/>
            <person name="Ma X."/>
            <person name="Roodt D."/>
            <person name="Barker N."/>
            <person name="Li Z."/>
            <person name="Van de Peer Y."/>
            <person name="Mizrachi E."/>
        </authorList>
    </citation>
    <scope>NUCLEOTIDE SEQUENCE</scope>
    <source>
        <tissue evidence="2">Young leaves</tissue>
    </source>
</reference>
<protein>
    <recommendedName>
        <fullName evidence="1">DUF7054 domain-containing protein</fullName>
    </recommendedName>
</protein>
<dbReference type="OrthoDB" id="651546at2759"/>
<dbReference type="EMBL" id="JAMYWD010000012">
    <property type="protein sequence ID" value="KAJ4954110.1"/>
    <property type="molecule type" value="Genomic_DNA"/>
</dbReference>